<accession>A0A4Z1K8X6</accession>
<feature type="compositionally biased region" description="Basic and acidic residues" evidence="2">
    <location>
        <begin position="485"/>
        <end position="495"/>
    </location>
</feature>
<dbReference type="Proteomes" id="UP000297280">
    <property type="component" value="Unassembled WGS sequence"/>
</dbReference>
<evidence type="ECO:0000313" key="3">
    <source>
        <dbReference type="EMBL" id="TGO81898.1"/>
    </source>
</evidence>
<organism evidence="3 4">
    <name type="scientific">Botrytis porri</name>
    <dbReference type="NCBI Taxonomy" id="87229"/>
    <lineage>
        <taxon>Eukaryota</taxon>
        <taxon>Fungi</taxon>
        <taxon>Dikarya</taxon>
        <taxon>Ascomycota</taxon>
        <taxon>Pezizomycotina</taxon>
        <taxon>Leotiomycetes</taxon>
        <taxon>Helotiales</taxon>
        <taxon>Sclerotiniaceae</taxon>
        <taxon>Botrytis</taxon>
    </lineage>
</organism>
<keyword evidence="1" id="KW-0175">Coiled coil</keyword>
<evidence type="ECO:0000256" key="2">
    <source>
        <dbReference type="SAM" id="MobiDB-lite"/>
    </source>
</evidence>
<feature type="compositionally biased region" description="Polar residues" evidence="2">
    <location>
        <begin position="122"/>
        <end position="132"/>
    </location>
</feature>
<sequence>MSYTNQKVSSPVLGQRNFAYARNHFPARSPILGGRDSSEDESENVSETKYTAAHPRMSRRKATGRSWPWLPPHASRKPLTAMARPITERQLSSSPEFTPVSPAFTPAGSINPRSPEFAPRSPNYNSGSTGPSNALYAHCQPQPQSPAPGPSSLPDYQSPGMTYRENFTSYRAGSQDSFAVQPQPMLPSAANDFYRSLGSMDNSNYSWTHSKVSSRKRPFEQDDDSFAPPSKRQENSATQMFGLYNEATARAADQNARNRSYAVSNHSITPAGEDVEMNNSRTPANSNNFAGMVYAAAPLTPRGLAADEYNRPQATFPCEIEYTTTETAYGPNYSGEPGFVIQQKSIFAPARSAASPNPAVAVEQVHRNRMSYDSSAAQTSPQLPSFGSLFSGLSSVQYPQVSSDTSSHDYPMEPLHNVHNYVDLISPSPQRSIRAEVFHSLEARNGSADSDTVDLYSPSPDISEGSIQNAENQDSIENPPIESSQEEHPTNRQETDSVTLAEETPRLSIEAPDNFDNELVVSHHSNNNNDDNNSNQFSTLRERVSNLGVELDEVHEELHQYRMDFNDLKPQNIHHKTQISTLSTDVEALKQEVLAQSDQTTQLRNELNTLKAEVSENQSRFEDLIKLVVDVTERSDLHGEEILKLTERDEEADAEAANNDNGNNVDEVAALKAEVARLQKEVLTLQNEALKKEIAELRASRGV</sequence>
<dbReference type="AlphaFoldDB" id="A0A4Z1K8X6"/>
<dbReference type="EMBL" id="PQXO01000973">
    <property type="protein sequence ID" value="TGO81898.1"/>
    <property type="molecule type" value="Genomic_DNA"/>
</dbReference>
<feature type="region of interest" description="Disordered" evidence="2">
    <location>
        <begin position="445"/>
        <end position="511"/>
    </location>
</feature>
<feature type="region of interest" description="Disordered" evidence="2">
    <location>
        <begin position="212"/>
        <end position="236"/>
    </location>
</feature>
<comment type="caution">
    <text evidence="3">The sequence shown here is derived from an EMBL/GenBank/DDBJ whole genome shotgun (WGS) entry which is preliminary data.</text>
</comment>
<evidence type="ECO:0000256" key="1">
    <source>
        <dbReference type="SAM" id="Coils"/>
    </source>
</evidence>
<feature type="region of interest" description="Disordered" evidence="2">
    <location>
        <begin position="88"/>
        <end position="163"/>
    </location>
</feature>
<keyword evidence="4" id="KW-1185">Reference proteome</keyword>
<feature type="coiled-coil region" evidence="1">
    <location>
        <begin position="586"/>
        <end position="620"/>
    </location>
</feature>
<feature type="compositionally biased region" description="Polar residues" evidence="2">
    <location>
        <begin position="465"/>
        <end position="476"/>
    </location>
</feature>
<evidence type="ECO:0000313" key="4">
    <source>
        <dbReference type="Proteomes" id="UP000297280"/>
    </source>
</evidence>
<protein>
    <submittedName>
        <fullName evidence="3">Uncharacterized protein</fullName>
    </submittedName>
</protein>
<feature type="region of interest" description="Disordered" evidence="2">
    <location>
        <begin position="27"/>
        <end position="76"/>
    </location>
</feature>
<proteinExistence type="predicted"/>
<name>A0A4Z1K8X6_9HELO</name>
<gene>
    <name evidence="3" type="ORF">BPOR_0979g00010</name>
</gene>
<reference evidence="3 4" key="1">
    <citation type="submission" date="2017-12" db="EMBL/GenBank/DDBJ databases">
        <title>Comparative genomics of Botrytis spp.</title>
        <authorList>
            <person name="Valero-Jimenez C.A."/>
            <person name="Tapia P."/>
            <person name="Veloso J."/>
            <person name="Silva-Moreno E."/>
            <person name="Staats M."/>
            <person name="Valdes J.H."/>
            <person name="Van Kan J.A.L."/>
        </authorList>
    </citation>
    <scope>NUCLEOTIDE SEQUENCE [LARGE SCALE GENOMIC DNA]</scope>
    <source>
        <strain evidence="3 4">MUCL3349</strain>
    </source>
</reference>
<feature type="coiled-coil region" evidence="1">
    <location>
        <begin position="661"/>
        <end position="700"/>
    </location>
</feature>